<dbReference type="Pfam" id="PF05168">
    <property type="entry name" value="HEPN"/>
    <property type="match status" value="1"/>
</dbReference>
<dbReference type="SMART" id="SM00748">
    <property type="entry name" value="HEPN"/>
    <property type="match status" value="1"/>
</dbReference>
<feature type="domain" description="HEPN" evidence="1">
    <location>
        <begin position="13"/>
        <end position="121"/>
    </location>
</feature>
<dbReference type="PROSITE" id="PS50910">
    <property type="entry name" value="HEPN"/>
    <property type="match status" value="1"/>
</dbReference>
<name>A0ABX1PFI3_9RHOO</name>
<organism evidence="2 3">
    <name type="scientific">Aromatoleum anaerobium</name>
    <dbReference type="NCBI Taxonomy" id="182180"/>
    <lineage>
        <taxon>Bacteria</taxon>
        <taxon>Pseudomonadati</taxon>
        <taxon>Pseudomonadota</taxon>
        <taxon>Betaproteobacteria</taxon>
        <taxon>Rhodocyclales</taxon>
        <taxon>Rhodocyclaceae</taxon>
        <taxon>Aromatoleum</taxon>
    </lineage>
</organism>
<protein>
    <submittedName>
        <fullName evidence="2">HEPN domain-containing protein</fullName>
    </submittedName>
</protein>
<dbReference type="Proteomes" id="UP000615989">
    <property type="component" value="Unassembled WGS sequence"/>
</dbReference>
<dbReference type="SUPFAM" id="SSF81593">
    <property type="entry name" value="Nucleotidyltransferase substrate binding subunit/domain"/>
    <property type="match status" value="1"/>
</dbReference>
<sequence>MPEPGLIEAQLWLNRARDDLGAAAKLLRGNDAYPATASYHCQQAAEKALKAVLATGDQPIPKTHDLRVLVERAAGIDPDLLMLQDIAEQLTPLATEFRYPSDVPDPTRDEARRALNMARELFRVIAEHMGARMDSPDNTNTA</sequence>
<dbReference type="EMBL" id="WTVG01000001">
    <property type="protein sequence ID" value="NMG23264.1"/>
    <property type="molecule type" value="Genomic_DNA"/>
</dbReference>
<evidence type="ECO:0000259" key="1">
    <source>
        <dbReference type="PROSITE" id="PS50910"/>
    </source>
</evidence>
<comment type="caution">
    <text evidence="2">The sequence shown here is derived from an EMBL/GenBank/DDBJ whole genome shotgun (WGS) entry which is preliminary data.</text>
</comment>
<evidence type="ECO:0000313" key="2">
    <source>
        <dbReference type="EMBL" id="NMG23264.1"/>
    </source>
</evidence>
<evidence type="ECO:0000313" key="3">
    <source>
        <dbReference type="Proteomes" id="UP000615989"/>
    </source>
</evidence>
<dbReference type="Gene3D" id="1.20.120.330">
    <property type="entry name" value="Nucleotidyltransferases domain 2"/>
    <property type="match status" value="1"/>
</dbReference>
<dbReference type="InterPro" id="IPR007842">
    <property type="entry name" value="HEPN_dom"/>
</dbReference>
<dbReference type="RefSeq" id="WP_169116676.1">
    <property type="nucleotide sequence ID" value="NZ_WTVG02000040.1"/>
</dbReference>
<keyword evidence="3" id="KW-1185">Reference proteome</keyword>
<proteinExistence type="predicted"/>
<gene>
    <name evidence="2" type="ORF">GO606_00745</name>
</gene>
<accession>A0ABX1PFI3</accession>
<reference evidence="2" key="1">
    <citation type="submission" date="2019-12" db="EMBL/GenBank/DDBJ databases">
        <title>Comparative genomics gives insights into the taxonomy of the Azoarcus-Aromatoleum group and reveals separate origins of nif in the plant-associated Azoarcus and non-plant-associated Aromatoleum sub-groups.</title>
        <authorList>
            <person name="Lafos M."/>
            <person name="Maluk M."/>
            <person name="Batista M."/>
            <person name="Junghare M."/>
            <person name="Carmona M."/>
            <person name="Faoro H."/>
            <person name="Cruz L.M."/>
            <person name="Battistoni F."/>
            <person name="De Souza E."/>
            <person name="Pedrosa F."/>
            <person name="Chen W.-M."/>
            <person name="Poole P.S."/>
            <person name="Dixon R.A."/>
            <person name="James E.K."/>
        </authorList>
    </citation>
    <scope>NUCLEOTIDE SEQUENCE</scope>
    <source>
        <strain evidence="2">LuFRes1</strain>
    </source>
</reference>